<dbReference type="EMBL" id="AMZH03014037">
    <property type="protein sequence ID" value="RRT48310.1"/>
    <property type="molecule type" value="Genomic_DNA"/>
</dbReference>
<proteinExistence type="predicted"/>
<name>A0A426Y9D5_ENSVE</name>
<reference evidence="1 2" key="1">
    <citation type="journal article" date="2014" name="Agronomy (Basel)">
        <title>A Draft Genome Sequence for Ensete ventricosum, the Drought-Tolerant Tree Against Hunger.</title>
        <authorList>
            <person name="Harrison J."/>
            <person name="Moore K.A."/>
            <person name="Paszkiewicz K."/>
            <person name="Jones T."/>
            <person name="Grant M."/>
            <person name="Ambacheew D."/>
            <person name="Muzemil S."/>
            <person name="Studholme D.J."/>
        </authorList>
    </citation>
    <scope>NUCLEOTIDE SEQUENCE [LARGE SCALE GENOMIC DNA]</scope>
</reference>
<dbReference type="AlphaFoldDB" id="A0A426Y9D5"/>
<organism evidence="1 2">
    <name type="scientific">Ensete ventricosum</name>
    <name type="common">Abyssinian banana</name>
    <name type="synonym">Musa ensete</name>
    <dbReference type="NCBI Taxonomy" id="4639"/>
    <lineage>
        <taxon>Eukaryota</taxon>
        <taxon>Viridiplantae</taxon>
        <taxon>Streptophyta</taxon>
        <taxon>Embryophyta</taxon>
        <taxon>Tracheophyta</taxon>
        <taxon>Spermatophyta</taxon>
        <taxon>Magnoliopsida</taxon>
        <taxon>Liliopsida</taxon>
        <taxon>Zingiberales</taxon>
        <taxon>Musaceae</taxon>
        <taxon>Ensete</taxon>
    </lineage>
</organism>
<comment type="caution">
    <text evidence="1">The sequence shown here is derived from an EMBL/GenBank/DDBJ whole genome shotgun (WGS) entry which is preliminary data.</text>
</comment>
<evidence type="ECO:0000313" key="1">
    <source>
        <dbReference type="EMBL" id="RRT48310.1"/>
    </source>
</evidence>
<evidence type="ECO:0000313" key="2">
    <source>
        <dbReference type="Proteomes" id="UP000287651"/>
    </source>
</evidence>
<dbReference type="Proteomes" id="UP000287651">
    <property type="component" value="Unassembled WGS sequence"/>
</dbReference>
<accession>A0A426Y9D5</accession>
<protein>
    <submittedName>
        <fullName evidence="1">Uncharacterized protein</fullName>
    </submittedName>
</protein>
<gene>
    <name evidence="1" type="ORF">B296_00045436</name>
</gene>
<sequence length="185" mass="20458">MLTASRISLSNPEWSCCFSGLTRPRATGKNLKSNGDMGSRSIVGHTVMENTGNRSHSSIVPRRIKYLGNYSFVRASMVDVGDEKGDCVVAHLILNRSVGIEVRLLIDRSCVHPMRLIVKEETRRNYTEVQTKQGAGESELALRSESKNRRLVRAKDGKRSSEISSGRPDVGSGIPFLLLRVGLFL</sequence>